<dbReference type="Pfam" id="PF13462">
    <property type="entry name" value="Thioredoxin_4"/>
    <property type="match status" value="1"/>
</dbReference>
<name>A0A347U9G0_9BACT</name>
<dbReference type="Gene3D" id="3.40.30.10">
    <property type="entry name" value="Glutaredoxin"/>
    <property type="match status" value="1"/>
</dbReference>
<dbReference type="OrthoDB" id="9784686at2"/>
<dbReference type="SUPFAM" id="SSF52833">
    <property type="entry name" value="Thioredoxin-like"/>
    <property type="match status" value="1"/>
</dbReference>
<evidence type="ECO:0000313" key="10">
    <source>
        <dbReference type="Proteomes" id="UP000290588"/>
    </source>
</evidence>
<sequence>MQNKKLVLGSLVALIVLFIGLASFYKSNEVKEDEKKVLSKSDLLLREHSIKFGENKKNISVVEFVDPECESCAMFHPILRKLYKEYHEDIQLVVKYIPNHLNSKFAIRILEASREQNKYEEVLSVIFEKQPLWAQHNNEKPELLWEFLSTIPDLDMNKLKEDSKNPKIDKIMEIDSSDARELEVRGTPTIFVNGKRLAVLSQKDLFDLVEAEIYK</sequence>
<dbReference type="EMBL" id="CP032097">
    <property type="protein sequence ID" value="AXX95488.1"/>
    <property type="molecule type" value="Genomic_DNA"/>
</dbReference>
<evidence type="ECO:0000256" key="4">
    <source>
        <dbReference type="ARBA" id="ARBA00023157"/>
    </source>
</evidence>
<reference evidence="8 10" key="1">
    <citation type="submission" date="2017-09" db="EMBL/GenBank/DDBJ databases">
        <title>Genomics of the genus Arcobacter.</title>
        <authorList>
            <person name="Perez-Cataluna A."/>
            <person name="Figueras M.J."/>
            <person name="Salas-Masso N."/>
        </authorList>
    </citation>
    <scope>NUCLEOTIDE SEQUENCE [LARGE SCALE GENOMIC DNA]</scope>
    <source>
        <strain evidence="8 10">CECT 7837</strain>
    </source>
</reference>
<dbReference type="EMBL" id="NXIG01000009">
    <property type="protein sequence ID" value="RXI29865.1"/>
    <property type="molecule type" value="Genomic_DNA"/>
</dbReference>
<evidence type="ECO:0000256" key="3">
    <source>
        <dbReference type="ARBA" id="ARBA00023002"/>
    </source>
</evidence>
<dbReference type="RefSeq" id="WP_118917650.1">
    <property type="nucleotide sequence ID" value="NZ_CP032097.1"/>
</dbReference>
<keyword evidence="2" id="KW-0732">Signal</keyword>
<reference evidence="7 9" key="2">
    <citation type="submission" date="2018-08" db="EMBL/GenBank/DDBJ databases">
        <title>Complete genome of the Arcobacter ellisii type strain LMG 26155.</title>
        <authorList>
            <person name="Miller W.G."/>
            <person name="Yee E."/>
            <person name="Bono J.L."/>
        </authorList>
    </citation>
    <scope>NUCLEOTIDE SEQUENCE [LARGE SCALE GENOMIC DNA]</scope>
    <source>
        <strain evidence="7 9">LMG 26155</strain>
    </source>
</reference>
<evidence type="ECO:0000259" key="6">
    <source>
        <dbReference type="Pfam" id="PF13462"/>
    </source>
</evidence>
<evidence type="ECO:0000256" key="5">
    <source>
        <dbReference type="ARBA" id="ARBA00023284"/>
    </source>
</evidence>
<dbReference type="AlphaFoldDB" id="A0A347U9G0"/>
<evidence type="ECO:0000256" key="1">
    <source>
        <dbReference type="ARBA" id="ARBA00005791"/>
    </source>
</evidence>
<dbReference type="Proteomes" id="UP000262582">
    <property type="component" value="Chromosome"/>
</dbReference>
<dbReference type="PANTHER" id="PTHR13887">
    <property type="entry name" value="GLUTATHIONE S-TRANSFERASE KAPPA"/>
    <property type="match status" value="1"/>
</dbReference>
<evidence type="ECO:0000313" key="8">
    <source>
        <dbReference type="EMBL" id="RXI29865.1"/>
    </source>
</evidence>
<organism evidence="8 10">
    <name type="scientific">Arcobacter ellisii</name>
    <dbReference type="NCBI Taxonomy" id="913109"/>
    <lineage>
        <taxon>Bacteria</taxon>
        <taxon>Pseudomonadati</taxon>
        <taxon>Campylobacterota</taxon>
        <taxon>Epsilonproteobacteria</taxon>
        <taxon>Campylobacterales</taxon>
        <taxon>Arcobacteraceae</taxon>
        <taxon>Arcobacter</taxon>
    </lineage>
</organism>
<feature type="domain" description="Thioredoxin-like fold" evidence="6">
    <location>
        <begin position="49"/>
        <end position="209"/>
    </location>
</feature>
<keyword evidence="3" id="KW-0560">Oxidoreductase</keyword>
<dbReference type="Proteomes" id="UP000290588">
    <property type="component" value="Unassembled WGS sequence"/>
</dbReference>
<evidence type="ECO:0000313" key="7">
    <source>
        <dbReference type="EMBL" id="AXX95488.1"/>
    </source>
</evidence>
<dbReference type="PANTHER" id="PTHR13887:SF14">
    <property type="entry name" value="DISULFIDE BOND FORMATION PROTEIN D"/>
    <property type="match status" value="1"/>
</dbReference>
<dbReference type="GO" id="GO:0016491">
    <property type="term" value="F:oxidoreductase activity"/>
    <property type="evidence" value="ECO:0007669"/>
    <property type="project" value="UniProtKB-KW"/>
</dbReference>
<gene>
    <name evidence="7" type="ORF">AELL_1835</name>
    <name evidence="8" type="ORF">CP962_09370</name>
</gene>
<keyword evidence="5" id="KW-0676">Redox-active center</keyword>
<keyword evidence="9" id="KW-1185">Reference proteome</keyword>
<evidence type="ECO:0000313" key="9">
    <source>
        <dbReference type="Proteomes" id="UP000262582"/>
    </source>
</evidence>
<comment type="similarity">
    <text evidence="1">Belongs to the thioredoxin family. DsbA subfamily.</text>
</comment>
<evidence type="ECO:0000256" key="2">
    <source>
        <dbReference type="ARBA" id="ARBA00022729"/>
    </source>
</evidence>
<protein>
    <submittedName>
        <fullName evidence="8">Disulfide bond formation protein DsbA</fullName>
    </submittedName>
    <submittedName>
        <fullName evidence="7">Protein disulfide oxidoreductase, DsbA/G family</fullName>
    </submittedName>
</protein>
<keyword evidence="4" id="KW-1015">Disulfide bond</keyword>
<proteinExistence type="inferred from homology"/>
<dbReference type="KEGG" id="aell:AELL_1835"/>
<dbReference type="InterPro" id="IPR036249">
    <property type="entry name" value="Thioredoxin-like_sf"/>
</dbReference>
<dbReference type="InterPro" id="IPR012336">
    <property type="entry name" value="Thioredoxin-like_fold"/>
</dbReference>
<accession>A0A347U9G0</accession>